<name>A0AB33BWY2_MICA7</name>
<accession>A0AB33BWY2</accession>
<dbReference type="AlphaFoldDB" id="A0AB33BWY2"/>
<sequence length="49" mass="5973">MILKQNYFNVTKRNKIDNCDLDIYNARIIAIDNLSQGNYEENFFHLHRR</sequence>
<dbReference type="EMBL" id="CP020771">
    <property type="protein sequence ID" value="ARI84342.1"/>
    <property type="molecule type" value="Genomic_DNA"/>
</dbReference>
<reference evidence="1 2" key="1">
    <citation type="journal article" date="2018" name="Harmful Algae">
        <title>The highly heterogeneous methylated genomes and diverse restriction-modification systems of bloom-forming Microcystis.</title>
        <authorList>
            <person name="Zhao L."/>
            <person name="Song Y."/>
            <person name="Li L."/>
            <person name="Gan N."/>
            <person name="Brand J.J."/>
            <person name="Song L."/>
        </authorList>
    </citation>
    <scope>NUCLEOTIDE SEQUENCE [LARGE SCALE GENOMIC DNA]</scope>
    <source>
        <strain evidence="1 2">PCC 7806SL</strain>
    </source>
</reference>
<dbReference type="Proteomes" id="UP000192439">
    <property type="component" value="Chromosome"/>
</dbReference>
<gene>
    <name evidence="1" type="ORF">BH695_5063</name>
</gene>
<evidence type="ECO:0000313" key="2">
    <source>
        <dbReference type="Proteomes" id="UP000192439"/>
    </source>
</evidence>
<organism evidence="1 2">
    <name type="scientific">Microcystis aeruginosa PCC 7806SL</name>
    <dbReference type="NCBI Taxonomy" id="1903187"/>
    <lineage>
        <taxon>Bacteria</taxon>
        <taxon>Bacillati</taxon>
        <taxon>Cyanobacteriota</taxon>
        <taxon>Cyanophyceae</taxon>
        <taxon>Oscillatoriophycideae</taxon>
        <taxon>Chroococcales</taxon>
        <taxon>Microcystaceae</taxon>
        <taxon>Microcystis</taxon>
    </lineage>
</organism>
<keyword evidence="2" id="KW-1185">Reference proteome</keyword>
<protein>
    <submittedName>
        <fullName evidence="1">Uncharacterized protein</fullName>
    </submittedName>
</protein>
<evidence type="ECO:0000313" key="1">
    <source>
        <dbReference type="EMBL" id="ARI84342.1"/>
    </source>
</evidence>
<proteinExistence type="predicted"/>